<dbReference type="PANTHER" id="PTHR43080">
    <property type="entry name" value="CBS DOMAIN-CONTAINING PROTEIN CBSX3, MITOCHONDRIAL"/>
    <property type="match status" value="1"/>
</dbReference>
<dbReference type="Gene3D" id="3.10.580.10">
    <property type="entry name" value="CBS-domain"/>
    <property type="match status" value="1"/>
</dbReference>
<dbReference type="InterPro" id="IPR051257">
    <property type="entry name" value="Diverse_CBS-Domain"/>
</dbReference>
<evidence type="ECO:0000259" key="2">
    <source>
        <dbReference type="Pfam" id="PF00571"/>
    </source>
</evidence>
<name>A0A7J7KZI7_9MAGN</name>
<dbReference type="OrthoDB" id="418595at2759"/>
<evidence type="ECO:0000313" key="4">
    <source>
        <dbReference type="Proteomes" id="UP000541444"/>
    </source>
</evidence>
<keyword evidence="4" id="KW-1185">Reference proteome</keyword>
<dbReference type="Pfam" id="PF00571">
    <property type="entry name" value="CBS"/>
    <property type="match status" value="1"/>
</dbReference>
<dbReference type="AlphaFoldDB" id="A0A7J7KZI7"/>
<feature type="domain" description="CBS" evidence="2">
    <location>
        <begin position="93"/>
        <end position="139"/>
    </location>
</feature>
<evidence type="ECO:0000256" key="1">
    <source>
        <dbReference type="ARBA" id="ARBA00023122"/>
    </source>
</evidence>
<organism evidence="3 4">
    <name type="scientific">Kingdonia uniflora</name>
    <dbReference type="NCBI Taxonomy" id="39325"/>
    <lineage>
        <taxon>Eukaryota</taxon>
        <taxon>Viridiplantae</taxon>
        <taxon>Streptophyta</taxon>
        <taxon>Embryophyta</taxon>
        <taxon>Tracheophyta</taxon>
        <taxon>Spermatophyta</taxon>
        <taxon>Magnoliopsida</taxon>
        <taxon>Ranunculales</taxon>
        <taxon>Circaeasteraceae</taxon>
        <taxon>Kingdonia</taxon>
    </lineage>
</organism>
<sequence length="153" mass="17029">MACNLIQNLHCLNVTNPKPQHFNSTNSNNTHITISKRTREISKSSICGASSVPREIISGEWPENFSLLNYDDLRAFLEPQIFKDKMEPSALLGEVMSTIIRVANVEQSLGDVDHHFEFVSGLPVVDDDYRCVGVVSKKDKQKASNEYSLCSGA</sequence>
<comment type="caution">
    <text evidence="3">The sequence shown here is derived from an EMBL/GenBank/DDBJ whole genome shotgun (WGS) entry which is preliminary data.</text>
</comment>
<dbReference type="PANTHER" id="PTHR43080:SF29">
    <property type="entry name" value="OS02G0818000 PROTEIN"/>
    <property type="match status" value="1"/>
</dbReference>
<proteinExistence type="predicted"/>
<dbReference type="Proteomes" id="UP000541444">
    <property type="component" value="Unassembled WGS sequence"/>
</dbReference>
<accession>A0A7J7KZI7</accession>
<gene>
    <name evidence="3" type="ORF">GIB67_028603</name>
</gene>
<evidence type="ECO:0000313" key="3">
    <source>
        <dbReference type="EMBL" id="KAF6135747.1"/>
    </source>
</evidence>
<dbReference type="InterPro" id="IPR046342">
    <property type="entry name" value="CBS_dom_sf"/>
</dbReference>
<reference evidence="3 4" key="1">
    <citation type="journal article" date="2020" name="IScience">
        <title>Genome Sequencing of the Endangered Kingdonia uniflora (Circaeasteraceae, Ranunculales) Reveals Potential Mechanisms of Evolutionary Specialization.</title>
        <authorList>
            <person name="Sun Y."/>
            <person name="Deng T."/>
            <person name="Zhang A."/>
            <person name="Moore M.J."/>
            <person name="Landis J.B."/>
            <person name="Lin N."/>
            <person name="Zhang H."/>
            <person name="Zhang X."/>
            <person name="Huang J."/>
            <person name="Zhang X."/>
            <person name="Sun H."/>
            <person name="Wang H."/>
        </authorList>
    </citation>
    <scope>NUCLEOTIDE SEQUENCE [LARGE SCALE GENOMIC DNA]</scope>
    <source>
        <strain evidence="3">TB1705</strain>
        <tissue evidence="3">Leaf</tissue>
    </source>
</reference>
<protein>
    <recommendedName>
        <fullName evidence="2">CBS domain-containing protein</fullName>
    </recommendedName>
</protein>
<dbReference type="SUPFAM" id="SSF54631">
    <property type="entry name" value="CBS-domain pair"/>
    <property type="match status" value="1"/>
</dbReference>
<keyword evidence="1" id="KW-0129">CBS domain</keyword>
<dbReference type="InterPro" id="IPR000644">
    <property type="entry name" value="CBS_dom"/>
</dbReference>
<dbReference type="EMBL" id="JACGCM010002779">
    <property type="protein sequence ID" value="KAF6135747.1"/>
    <property type="molecule type" value="Genomic_DNA"/>
</dbReference>